<dbReference type="InterPro" id="IPR010921">
    <property type="entry name" value="Trp_repressor/repl_initiator"/>
</dbReference>
<sequence>MDRMEIITRTERRRIYNDDGKAAVVAASSEPGVTVREVARRFGIADSLVYNWPSAHRKAASLAQPRQFISYSAVPAFETETPHPHGTPVVPPATMPRSADRVAVAAEETVRPASYARTGTIDITLPSGVHLAVDTFVNEVTRKIGF</sequence>
<dbReference type="Proteomes" id="UP000527143">
    <property type="component" value="Unassembled WGS sequence"/>
</dbReference>
<dbReference type="InterPro" id="IPR002514">
    <property type="entry name" value="Transposase_8"/>
</dbReference>
<accession>A0A840YSM9</accession>
<dbReference type="AlphaFoldDB" id="A0A840YSM9"/>
<dbReference type="RefSeq" id="WP_184091435.1">
    <property type="nucleotide sequence ID" value="NZ_JACIJF010000023.1"/>
</dbReference>
<dbReference type="GO" id="GO:0004803">
    <property type="term" value="F:transposase activity"/>
    <property type="evidence" value="ECO:0007669"/>
    <property type="project" value="InterPro"/>
</dbReference>
<protein>
    <submittedName>
        <fullName evidence="1">Transposase</fullName>
    </submittedName>
</protein>
<proteinExistence type="predicted"/>
<dbReference type="SUPFAM" id="SSF48295">
    <property type="entry name" value="TrpR-like"/>
    <property type="match status" value="1"/>
</dbReference>
<reference evidence="1 2" key="1">
    <citation type="submission" date="2020-08" db="EMBL/GenBank/DDBJ databases">
        <title>Genomic Encyclopedia of Type Strains, Phase IV (KMG-IV): sequencing the most valuable type-strain genomes for metagenomic binning, comparative biology and taxonomic classification.</title>
        <authorList>
            <person name="Goeker M."/>
        </authorList>
    </citation>
    <scope>NUCLEOTIDE SEQUENCE [LARGE SCALE GENOMIC DNA]</scope>
    <source>
        <strain evidence="1 2">DSM 26736</strain>
    </source>
</reference>
<keyword evidence="2" id="KW-1185">Reference proteome</keyword>
<evidence type="ECO:0000313" key="2">
    <source>
        <dbReference type="Proteomes" id="UP000527143"/>
    </source>
</evidence>
<evidence type="ECO:0000313" key="1">
    <source>
        <dbReference type="EMBL" id="MBB5712701.1"/>
    </source>
</evidence>
<gene>
    <name evidence="1" type="ORF">FHT02_003961</name>
</gene>
<name>A0A840YSM9_9SPHN</name>
<dbReference type="Pfam" id="PF01527">
    <property type="entry name" value="HTH_Tnp_1"/>
    <property type="match status" value="1"/>
</dbReference>
<dbReference type="EMBL" id="JACIJF010000023">
    <property type="protein sequence ID" value="MBB5712701.1"/>
    <property type="molecule type" value="Genomic_DNA"/>
</dbReference>
<organism evidence="1 2">
    <name type="scientific">Sphingomonas xinjiangensis</name>
    <dbReference type="NCBI Taxonomy" id="643568"/>
    <lineage>
        <taxon>Bacteria</taxon>
        <taxon>Pseudomonadati</taxon>
        <taxon>Pseudomonadota</taxon>
        <taxon>Alphaproteobacteria</taxon>
        <taxon>Sphingomonadales</taxon>
        <taxon>Sphingomonadaceae</taxon>
        <taxon>Sphingomonas</taxon>
    </lineage>
</organism>
<dbReference type="GO" id="GO:0006313">
    <property type="term" value="P:DNA transposition"/>
    <property type="evidence" value="ECO:0007669"/>
    <property type="project" value="InterPro"/>
</dbReference>
<comment type="caution">
    <text evidence="1">The sequence shown here is derived from an EMBL/GenBank/DDBJ whole genome shotgun (WGS) entry which is preliminary data.</text>
</comment>
<dbReference type="GO" id="GO:0043565">
    <property type="term" value="F:sequence-specific DNA binding"/>
    <property type="evidence" value="ECO:0007669"/>
    <property type="project" value="InterPro"/>
</dbReference>